<keyword evidence="2" id="KW-0677">Repeat</keyword>
<dbReference type="Pfam" id="PF13041">
    <property type="entry name" value="PPR_2"/>
    <property type="match status" value="3"/>
</dbReference>
<dbReference type="GO" id="GO:0009451">
    <property type="term" value="P:RNA modification"/>
    <property type="evidence" value="ECO:0000318"/>
    <property type="project" value="GO_Central"/>
</dbReference>
<dbReference type="InterPro" id="IPR046848">
    <property type="entry name" value="E_motif"/>
</dbReference>
<dbReference type="InterPro" id="IPR032867">
    <property type="entry name" value="DYW_dom"/>
</dbReference>
<dbReference type="FunFam" id="1.25.40.10:FF:000031">
    <property type="entry name" value="Pentatricopeptide repeat-containing protein mitochondrial"/>
    <property type="match status" value="1"/>
</dbReference>
<dbReference type="InterPro" id="IPR002885">
    <property type="entry name" value="PPR_rpt"/>
</dbReference>
<feature type="repeat" description="PPR" evidence="3">
    <location>
        <begin position="284"/>
        <end position="318"/>
    </location>
</feature>
<reference evidence="5 6" key="1">
    <citation type="journal article" date="2013" name="Genome Biol.">
        <title>The genome sequence of the most widely cultivated cacao type and its use to identify candidate genes regulating pod color.</title>
        <authorList>
            <person name="Motamayor J.C."/>
            <person name="Mockaitis K."/>
            <person name="Schmutz J."/>
            <person name="Haiminen N."/>
            <person name="Iii D.L."/>
            <person name="Cornejo O."/>
            <person name="Findley S.D."/>
            <person name="Zheng P."/>
            <person name="Utro F."/>
            <person name="Royaert S."/>
            <person name="Saski C."/>
            <person name="Jenkins J."/>
            <person name="Podicheti R."/>
            <person name="Zhao M."/>
            <person name="Scheffler B.E."/>
            <person name="Stack J.C."/>
            <person name="Feltus F.A."/>
            <person name="Mustiga G.M."/>
            <person name="Amores F."/>
            <person name="Phillips W."/>
            <person name="Marelli J.P."/>
            <person name="May G.D."/>
            <person name="Shapiro H."/>
            <person name="Ma J."/>
            <person name="Bustamante C.D."/>
            <person name="Schnell R.J."/>
            <person name="Main D."/>
            <person name="Gilbert D."/>
            <person name="Parida L."/>
            <person name="Kuhn D.N."/>
        </authorList>
    </citation>
    <scope>NUCLEOTIDE SEQUENCE [LARGE SCALE GENOMIC DNA]</scope>
    <source>
        <strain evidence="6">cv. Matina 1-6</strain>
    </source>
</reference>
<dbReference type="GO" id="GO:0003723">
    <property type="term" value="F:RNA binding"/>
    <property type="evidence" value="ECO:0007669"/>
    <property type="project" value="InterPro"/>
</dbReference>
<dbReference type="PANTHER" id="PTHR47926">
    <property type="entry name" value="PENTATRICOPEPTIDE REPEAT-CONTAINING PROTEIN"/>
    <property type="match status" value="1"/>
</dbReference>
<dbReference type="PANTHER" id="PTHR47926:SF458">
    <property type="entry name" value="PENTATRICOPEPTIDE REPEAT-CONTAINING PROTEIN"/>
    <property type="match status" value="1"/>
</dbReference>
<dbReference type="AlphaFoldDB" id="A0A061GN82"/>
<evidence type="ECO:0000313" key="6">
    <source>
        <dbReference type="Proteomes" id="UP000026915"/>
    </source>
</evidence>
<dbReference type="HOGENOM" id="CLU_002706_37_2_1"/>
<dbReference type="InParanoid" id="A0A061GN82"/>
<dbReference type="InterPro" id="IPR011990">
    <property type="entry name" value="TPR-like_helical_dom_sf"/>
</dbReference>
<dbReference type="Gene3D" id="1.25.40.10">
    <property type="entry name" value="Tetratricopeptide repeat domain"/>
    <property type="match status" value="4"/>
</dbReference>
<sequence length="847" mass="94229">MPATRVRSPATAIRHFYCCFPFWRVTKKKNLSMNDQRHFKKKKKIISTLIPLKTSKREMALPSTSVSISPFPLHLLPSSDPPYKLLQNHPSLSLLSKCRTIQTLKQVHCHIIKTGLHHTQFALSKLIEFCAVSPFGDLPYALLLFESIDEPNQVIWNTMIRGFSLSSSPGLTLEFYVKMIWSGIVPNSYTFPFVLKSCAKTASTQEGKQIHGQVLKLGLESDAFVHTSLINMYAQNGEFGNARLVFDKSHLRDTVSYTALITGYVSIGYMENARKLFDEIPIRDVVSWNAMIAGYAQTGQHEEALAFFEEMIGANVVPNESTLVSVLSACAQSGSLELGTWVRSWINEHGLGSNIHLANALIDMYSKCGDLDTAFDLFEGLQQRDVISWNVMIGGYTHMSYYKEALGLFRRMLRSNIEPSDVTFLSVLPACANLGALDLGKWIHAYIDKNFQNSTNISLWTSLIDMYAKCGSIEAAQQVFNGMEQKNLASWNAMISGLAMHGLADKALELFSQMMGGGLKPDDITFVGVLSACTHAGLLDLGRQYFSSMVQEYAISPDLQHYGCMVNLLGRAGLFDEAEALIQNMEMKPDGAIWGSLLGACRVHKRVELGESVAQRLLELEPDNPGAYVLLSNIYAGAGRWDDVARIRTLLNNKGMKKVPGCSSIEVDSVVHEFLVSDKVHPRCKEIYDMLNEVDTLLEKAGFVPDTSEVIRDMDEEWKEGALSHHSEKLAIAFGLISTKPGTTIRIVKNLRVCGNCHSATKLISKIFNREIIARDRNRFHHFKDGVIGANVVPNASTLVSVLSDCAQSGSLELGKQRDVISWNVVIGGYTHTSHYKETLGLFRRML</sequence>
<feature type="repeat" description="PPR" evidence="3">
    <location>
        <begin position="456"/>
        <end position="486"/>
    </location>
</feature>
<dbReference type="GO" id="GO:0031425">
    <property type="term" value="P:chloroplast RNA processing"/>
    <property type="evidence" value="ECO:0000318"/>
    <property type="project" value="GO_Central"/>
</dbReference>
<dbReference type="Proteomes" id="UP000026915">
    <property type="component" value="Chromosome 9"/>
</dbReference>
<feature type="repeat" description="PPR" evidence="3">
    <location>
        <begin position="354"/>
        <end position="384"/>
    </location>
</feature>
<dbReference type="Pfam" id="PF20431">
    <property type="entry name" value="E_motif"/>
    <property type="match status" value="1"/>
</dbReference>
<feature type="repeat" description="PPR" evidence="3">
    <location>
        <begin position="487"/>
        <end position="521"/>
    </location>
</feature>
<dbReference type="PROSITE" id="PS51375">
    <property type="entry name" value="PPR"/>
    <property type="match status" value="8"/>
</dbReference>
<keyword evidence="6" id="KW-1185">Reference proteome</keyword>
<dbReference type="FunFam" id="1.25.40.10:FF:000333">
    <property type="entry name" value="Pentatricopeptide repeat-containing protein"/>
    <property type="match status" value="1"/>
</dbReference>
<comment type="similarity">
    <text evidence="1">Belongs to the PPR family. PCMP-H subfamily.</text>
</comment>
<feature type="repeat" description="PPR" evidence="3">
    <location>
        <begin position="152"/>
        <end position="186"/>
    </location>
</feature>
<feature type="repeat" description="PPR" evidence="3">
    <location>
        <begin position="819"/>
        <end position="847"/>
    </location>
</feature>
<gene>
    <name evidence="5" type="ORF">TCM_038026</name>
</gene>
<evidence type="ECO:0000259" key="4">
    <source>
        <dbReference type="Pfam" id="PF14432"/>
    </source>
</evidence>
<evidence type="ECO:0000256" key="1">
    <source>
        <dbReference type="ARBA" id="ARBA00006643"/>
    </source>
</evidence>
<dbReference type="EMBL" id="CM001887">
    <property type="protein sequence ID" value="EOY30986.1"/>
    <property type="molecule type" value="Genomic_DNA"/>
</dbReference>
<dbReference type="OMA" id="DKVHPQS"/>
<dbReference type="eggNOG" id="KOG4197">
    <property type="taxonomic scope" value="Eukaryota"/>
</dbReference>
<evidence type="ECO:0000256" key="2">
    <source>
        <dbReference type="ARBA" id="ARBA00022737"/>
    </source>
</evidence>
<dbReference type="GO" id="GO:0008270">
    <property type="term" value="F:zinc ion binding"/>
    <property type="evidence" value="ECO:0007669"/>
    <property type="project" value="InterPro"/>
</dbReference>
<dbReference type="FunFam" id="1.25.40.10:FF:000470">
    <property type="entry name" value="Pentatricopeptide repeat-containing protein At5g66520"/>
    <property type="match status" value="1"/>
</dbReference>
<proteinExistence type="inferred from homology"/>
<evidence type="ECO:0000313" key="5">
    <source>
        <dbReference type="EMBL" id="EOY30986.1"/>
    </source>
</evidence>
<dbReference type="NCBIfam" id="TIGR00756">
    <property type="entry name" value="PPR"/>
    <property type="match status" value="4"/>
</dbReference>
<feature type="repeat" description="PPR" evidence="3">
    <location>
        <begin position="385"/>
        <end position="419"/>
    </location>
</feature>
<dbReference type="FunFam" id="1.25.40.10:FF:000454">
    <property type="entry name" value="Pentatricopeptide repeat-containing protein At3g47530"/>
    <property type="match status" value="1"/>
</dbReference>
<dbReference type="FunCoup" id="A0A061GN82">
    <property type="interactions" value="22"/>
</dbReference>
<dbReference type="SUPFAM" id="SSF48452">
    <property type="entry name" value="TPR-like"/>
    <property type="match status" value="2"/>
</dbReference>
<feature type="repeat" description="PPR" evidence="3">
    <location>
        <begin position="253"/>
        <end position="283"/>
    </location>
</feature>
<protein>
    <submittedName>
        <fullName evidence="5">Tetratricopeptide repeat (TPR)-like superfamily protein, putative</fullName>
    </submittedName>
</protein>
<dbReference type="Gramene" id="EOY30986">
    <property type="protein sequence ID" value="EOY30986"/>
    <property type="gene ID" value="TCM_038026"/>
</dbReference>
<organism evidence="5 6">
    <name type="scientific">Theobroma cacao</name>
    <name type="common">Cacao</name>
    <name type="synonym">Cocoa</name>
    <dbReference type="NCBI Taxonomy" id="3641"/>
    <lineage>
        <taxon>Eukaryota</taxon>
        <taxon>Viridiplantae</taxon>
        <taxon>Streptophyta</taxon>
        <taxon>Embryophyta</taxon>
        <taxon>Tracheophyta</taxon>
        <taxon>Spermatophyta</taxon>
        <taxon>Magnoliopsida</taxon>
        <taxon>eudicotyledons</taxon>
        <taxon>Gunneridae</taxon>
        <taxon>Pentapetalae</taxon>
        <taxon>rosids</taxon>
        <taxon>malvids</taxon>
        <taxon>Malvales</taxon>
        <taxon>Malvaceae</taxon>
        <taxon>Byttnerioideae</taxon>
        <taxon>Theobroma</taxon>
    </lineage>
</organism>
<dbReference type="Pfam" id="PF14432">
    <property type="entry name" value="DYW_deaminase"/>
    <property type="match status" value="1"/>
</dbReference>
<name>A0A061GN82_THECC</name>
<evidence type="ECO:0000256" key="3">
    <source>
        <dbReference type="PROSITE-ProRule" id="PRU00708"/>
    </source>
</evidence>
<feature type="domain" description="DYW" evidence="4">
    <location>
        <begin position="702"/>
        <end position="788"/>
    </location>
</feature>
<dbReference type="InterPro" id="IPR046960">
    <property type="entry name" value="PPR_At4g14850-like_plant"/>
</dbReference>
<dbReference type="Pfam" id="PF01535">
    <property type="entry name" value="PPR"/>
    <property type="match status" value="5"/>
</dbReference>
<dbReference type="FunFam" id="1.25.40.10:FF:000417">
    <property type="entry name" value="Pentatricopeptide repeat-containing protein At4g38010"/>
    <property type="match status" value="1"/>
</dbReference>
<accession>A0A061GN82</accession>